<reference evidence="8" key="1">
    <citation type="submission" date="2023-06" db="EMBL/GenBank/DDBJ databases">
        <authorList>
            <person name="Zeman M."/>
            <person name="Kubasova T."/>
            <person name="Jahodarova E."/>
            <person name="Nykrynova M."/>
            <person name="Rychlik I."/>
        </authorList>
    </citation>
    <scope>NUCLEOTIDE SEQUENCE</scope>
    <source>
        <strain evidence="8">ET15</strain>
        <strain evidence="7">ET37</strain>
    </source>
</reference>
<evidence type="ECO:0000256" key="4">
    <source>
        <dbReference type="ARBA" id="ARBA00023136"/>
    </source>
</evidence>
<proteinExistence type="predicted"/>
<dbReference type="InterPro" id="IPR002810">
    <property type="entry name" value="NfeD-like_C"/>
</dbReference>
<comment type="caution">
    <text evidence="8">The sequence shown here is derived from an EMBL/GenBank/DDBJ whole genome shotgun (WGS) entry which is preliminary data.</text>
</comment>
<evidence type="ECO:0000256" key="5">
    <source>
        <dbReference type="SAM" id="Phobius"/>
    </source>
</evidence>
<keyword evidence="3 5" id="KW-1133">Transmembrane helix</keyword>
<dbReference type="GO" id="GO:0005886">
    <property type="term" value="C:plasma membrane"/>
    <property type="evidence" value="ECO:0007669"/>
    <property type="project" value="TreeGrafter"/>
</dbReference>
<keyword evidence="2 5" id="KW-0812">Transmembrane</keyword>
<evidence type="ECO:0000313" key="9">
    <source>
        <dbReference type="Proteomes" id="UP001167831"/>
    </source>
</evidence>
<keyword evidence="4 5" id="KW-0472">Membrane</keyword>
<dbReference type="EMBL" id="JAUEIF010000002">
    <property type="protein sequence ID" value="MDN0024562.1"/>
    <property type="molecule type" value="Genomic_DNA"/>
</dbReference>
<feature type="transmembrane region" description="Helical" evidence="5">
    <location>
        <begin position="51"/>
        <end position="69"/>
    </location>
</feature>
<comment type="subcellular location">
    <subcellularLocation>
        <location evidence="1">Membrane</location>
        <topology evidence="1">Multi-pass membrane protein</topology>
    </subcellularLocation>
</comment>
<dbReference type="RefSeq" id="WP_273531483.1">
    <property type="nucleotide sequence ID" value="NZ_CALUKV010000007.1"/>
</dbReference>
<gene>
    <name evidence="7" type="ORF">QVN81_03265</name>
    <name evidence="8" type="ORF">QVN84_03335</name>
</gene>
<accession>A0AAW7JI22</accession>
<organism evidence="8 10">
    <name type="scientific">Leyella lascolaii</name>
    <dbReference type="NCBI Taxonomy" id="1776379"/>
    <lineage>
        <taxon>Bacteria</taxon>
        <taxon>Pseudomonadati</taxon>
        <taxon>Bacteroidota</taxon>
        <taxon>Bacteroidia</taxon>
        <taxon>Bacteroidales</taxon>
        <taxon>Prevotellaceae</taxon>
        <taxon>Leyella</taxon>
    </lineage>
</organism>
<dbReference type="EMBL" id="JAUEIE010000002">
    <property type="protein sequence ID" value="MDN0022045.1"/>
    <property type="molecule type" value="Genomic_DNA"/>
</dbReference>
<dbReference type="PANTHER" id="PTHR33507:SF3">
    <property type="entry name" value="INNER MEMBRANE PROTEIN YBBJ"/>
    <property type="match status" value="1"/>
</dbReference>
<dbReference type="InterPro" id="IPR052165">
    <property type="entry name" value="Membrane_assoc_protease"/>
</dbReference>
<dbReference type="InterPro" id="IPR012340">
    <property type="entry name" value="NA-bd_OB-fold"/>
</dbReference>
<evidence type="ECO:0000313" key="7">
    <source>
        <dbReference type="EMBL" id="MDN0022045.1"/>
    </source>
</evidence>
<feature type="domain" description="NfeD-like C-terminal" evidence="6">
    <location>
        <begin position="88"/>
        <end position="147"/>
    </location>
</feature>
<dbReference type="Proteomes" id="UP001168478">
    <property type="component" value="Unassembled WGS sequence"/>
</dbReference>
<dbReference type="Proteomes" id="UP001167831">
    <property type="component" value="Unassembled WGS sequence"/>
</dbReference>
<name>A0AAW7JI22_9BACT</name>
<evidence type="ECO:0000256" key="2">
    <source>
        <dbReference type="ARBA" id="ARBA00022692"/>
    </source>
</evidence>
<evidence type="ECO:0000313" key="8">
    <source>
        <dbReference type="EMBL" id="MDN0024562.1"/>
    </source>
</evidence>
<dbReference type="SUPFAM" id="SSF141322">
    <property type="entry name" value="NfeD domain-like"/>
    <property type="match status" value="1"/>
</dbReference>
<dbReference type="AlphaFoldDB" id="A0AAW7JI22"/>
<keyword evidence="9" id="KW-1185">Reference proteome</keyword>
<evidence type="ECO:0000256" key="1">
    <source>
        <dbReference type="ARBA" id="ARBA00004141"/>
    </source>
</evidence>
<dbReference type="PANTHER" id="PTHR33507">
    <property type="entry name" value="INNER MEMBRANE PROTEIN YBBJ"/>
    <property type="match status" value="1"/>
</dbReference>
<evidence type="ECO:0000256" key="3">
    <source>
        <dbReference type="ARBA" id="ARBA00022989"/>
    </source>
</evidence>
<feature type="transmembrane region" description="Helical" evidence="5">
    <location>
        <begin position="9"/>
        <end position="39"/>
    </location>
</feature>
<evidence type="ECO:0000259" key="6">
    <source>
        <dbReference type="Pfam" id="PF01957"/>
    </source>
</evidence>
<sequence>MSYIAENLWLFWTIVAVVCLVLEISSGDFFITCFAVGALCGMGVSLADAPFWVQVLAFAVFSVLSLRLLRPRLLKLLRRGADSRVSNADALMGRIGEVSETIKAGGYGRVKIDGDDWKAETDGEEDIATGEKVMVTGRESIIIRVRRA</sequence>
<evidence type="ECO:0000313" key="10">
    <source>
        <dbReference type="Proteomes" id="UP001168478"/>
    </source>
</evidence>
<dbReference type="Gene3D" id="2.40.50.140">
    <property type="entry name" value="Nucleic acid-binding proteins"/>
    <property type="match status" value="1"/>
</dbReference>
<reference evidence="8" key="2">
    <citation type="submission" date="2023-08" db="EMBL/GenBank/DDBJ databases">
        <title>Identification and characterization of horizontal gene transfer across gut microbiota members of farm animals based on homology search.</title>
        <authorList>
            <person name="Schwarzerova J."/>
            <person name="Nykrynova M."/>
            <person name="Jureckova K."/>
            <person name="Cejkova D."/>
            <person name="Rychlik I."/>
        </authorList>
    </citation>
    <scope>NUCLEOTIDE SEQUENCE</scope>
    <source>
        <strain evidence="8">ET15</strain>
        <strain evidence="7">ET37</strain>
    </source>
</reference>
<protein>
    <submittedName>
        <fullName evidence="8">NfeD family protein</fullName>
    </submittedName>
</protein>
<dbReference type="Pfam" id="PF01957">
    <property type="entry name" value="NfeD"/>
    <property type="match status" value="1"/>
</dbReference>